<gene>
    <name evidence="16" type="primary">ispF</name>
    <name evidence="14" type="synonym">ispDF</name>
    <name evidence="16" type="ORF">RCA23_c15720</name>
</gene>
<protein>
    <recommendedName>
        <fullName evidence="14">Bifunctional enzyme IspD/IspF</fullName>
    </recommendedName>
    <domain>
        <recommendedName>
            <fullName evidence="14">2-C-methyl-D-erythritol 4-phosphate cytidylyltransferase</fullName>
            <ecNumber evidence="14">2.7.7.60</ecNumber>
        </recommendedName>
        <alternativeName>
            <fullName evidence="14">4-diphosphocytidyl-2C-methyl-D-erythritol synthase</fullName>
        </alternativeName>
        <alternativeName>
            <fullName evidence="14">MEP cytidylyltransferase</fullName>
            <shortName evidence="14">MCT</shortName>
        </alternativeName>
    </domain>
    <domain>
        <recommendedName>
            <fullName evidence="14">2-C-methyl-D-erythritol 2,4-cyclodiphosphate synthase</fullName>
            <shortName evidence="14">MECDP-synthase</shortName>
            <shortName evidence="14">MECPP-synthase</shortName>
            <shortName evidence="14">MECPS</shortName>
            <ecNumber evidence="14">4.6.1.12</ecNumber>
        </recommendedName>
    </domain>
</protein>
<evidence type="ECO:0000313" key="16">
    <source>
        <dbReference type="EMBL" id="AII87109.1"/>
    </source>
</evidence>
<evidence type="ECO:0000256" key="10">
    <source>
        <dbReference type="ARBA" id="ARBA00022723"/>
    </source>
</evidence>
<feature type="site" description="Transition state stabilizer" evidence="14">
    <location>
        <position position="257"/>
    </location>
</feature>
<comment type="cofactor">
    <cofactor evidence="3 14">
        <name>a divalent metal cation</name>
        <dbReference type="ChEBI" id="CHEBI:60240"/>
    </cofactor>
</comment>
<keyword evidence="17" id="KW-1185">Reference proteome</keyword>
<feature type="binding site" evidence="14">
    <location>
        <begin position="355"/>
        <end position="358"/>
    </location>
    <ligand>
        <name>4-CDP-2-C-methyl-D-erythritol 2-phosphate</name>
        <dbReference type="ChEBI" id="CHEBI:57919"/>
    </ligand>
</feature>
<comment type="catalytic activity">
    <reaction evidence="1 14">
        <text>4-CDP-2-C-methyl-D-erythritol 2-phosphate = 2-C-methyl-D-erythritol 2,4-cyclic diphosphate + CMP</text>
        <dbReference type="Rhea" id="RHEA:23864"/>
        <dbReference type="ChEBI" id="CHEBI:57919"/>
        <dbReference type="ChEBI" id="CHEBI:58483"/>
        <dbReference type="ChEBI" id="CHEBI:60377"/>
        <dbReference type="EC" id="4.6.1.12"/>
    </reaction>
</comment>
<feature type="binding site" evidence="14">
    <location>
        <position position="265"/>
    </location>
    <ligand>
        <name>a divalent metal cation</name>
        <dbReference type="ChEBI" id="CHEBI:60240"/>
    </ligand>
</feature>
<dbReference type="GO" id="GO:0046872">
    <property type="term" value="F:metal ion binding"/>
    <property type="evidence" value="ECO:0007669"/>
    <property type="project" value="UniProtKB-KW"/>
</dbReference>
<feature type="region of interest" description="2-C-methyl-D-erythritol 4-phosphate cytidylyltransferase" evidence="14">
    <location>
        <begin position="1"/>
        <end position="224"/>
    </location>
</feature>
<feature type="binding site" evidence="14">
    <location>
        <begin position="231"/>
        <end position="233"/>
    </location>
    <ligand>
        <name>4-CDP-2-C-methyl-D-erythritol 2-phosphate</name>
        <dbReference type="ChEBI" id="CHEBI:57919"/>
    </ligand>
</feature>
<feature type="site" description="Transition state stabilizer" evidence="14">
    <location>
        <position position="26"/>
    </location>
</feature>
<dbReference type="RefSeq" id="WP_044049875.1">
    <property type="nucleotide sequence ID" value="NZ_CP003984.1"/>
</dbReference>
<dbReference type="FunFam" id="3.90.550.10:FF:000003">
    <property type="entry name" value="2-C-methyl-D-erythritol 4-phosphate cytidylyltransferase"/>
    <property type="match status" value="1"/>
</dbReference>
<dbReference type="GO" id="GO:0016114">
    <property type="term" value="P:terpenoid biosynthetic process"/>
    <property type="evidence" value="ECO:0007669"/>
    <property type="project" value="InterPro"/>
</dbReference>
<dbReference type="EMBL" id="CP003984">
    <property type="protein sequence ID" value="AII87109.1"/>
    <property type="molecule type" value="Genomic_DNA"/>
</dbReference>
<dbReference type="GO" id="GO:0008685">
    <property type="term" value="F:2-C-methyl-D-erythritol 2,4-cyclodiphosphate synthase activity"/>
    <property type="evidence" value="ECO:0007669"/>
    <property type="project" value="UniProtKB-UniRule"/>
</dbReference>
<comment type="similarity">
    <text evidence="14">In the C-terminal section; belongs to the IspF family.</text>
</comment>
<dbReference type="Gene3D" id="3.90.550.10">
    <property type="entry name" value="Spore Coat Polysaccharide Biosynthesis Protein SpsA, Chain A"/>
    <property type="match status" value="1"/>
</dbReference>
<feature type="site" description="Positions MEP for the nucleophilic attack" evidence="14">
    <location>
        <position position="151"/>
    </location>
</feature>
<evidence type="ECO:0000256" key="4">
    <source>
        <dbReference type="ARBA" id="ARBA00004709"/>
    </source>
</evidence>
<dbReference type="HAMAP" id="MF_00107">
    <property type="entry name" value="IspF"/>
    <property type="match status" value="1"/>
</dbReference>
<comment type="pathway">
    <text evidence="5 14">Isoprenoid biosynthesis; isopentenyl diphosphate biosynthesis via DXP pathway; isopentenyl diphosphate from 1-deoxy-D-xylulose 5-phosphate: step 2/6.</text>
</comment>
<dbReference type="AlphaFoldDB" id="A0AAN0RJ82"/>
<dbReference type="SUPFAM" id="SSF69765">
    <property type="entry name" value="IpsF-like"/>
    <property type="match status" value="1"/>
</dbReference>
<comment type="similarity">
    <text evidence="6">Belongs to the IspF family.</text>
</comment>
<dbReference type="NCBIfam" id="NF006899">
    <property type="entry name" value="PRK09382.1"/>
    <property type="match status" value="1"/>
</dbReference>
<dbReference type="PANTHER" id="PTHR43181:SF1">
    <property type="entry name" value="2-C-METHYL-D-ERYTHRITOL 2,4-CYCLODIPHOSPHATE SYNTHASE, CHLOROPLASTIC"/>
    <property type="match status" value="1"/>
</dbReference>
<dbReference type="HAMAP" id="MF_01520">
    <property type="entry name" value="IspDF"/>
    <property type="match status" value="1"/>
</dbReference>
<evidence type="ECO:0000256" key="13">
    <source>
        <dbReference type="ARBA" id="ARBA00023268"/>
    </source>
</evidence>
<dbReference type="EC" id="4.6.1.12" evidence="14"/>
<feature type="site" description="Transition state stabilizer" evidence="14">
    <location>
        <position position="19"/>
    </location>
</feature>
<comment type="caution">
    <text evidence="14">Lacks conserved residue(s) required for the propagation of feature annotation.</text>
</comment>
<evidence type="ECO:0000256" key="5">
    <source>
        <dbReference type="ARBA" id="ARBA00004787"/>
    </source>
</evidence>
<feature type="site" description="Transition state stabilizer" evidence="14">
    <location>
        <position position="356"/>
    </location>
</feature>
<keyword evidence="9 14" id="KW-0548">Nucleotidyltransferase</keyword>
<dbReference type="CDD" id="cd00554">
    <property type="entry name" value="MECDP_synthase"/>
    <property type="match status" value="1"/>
</dbReference>
<evidence type="ECO:0000256" key="6">
    <source>
        <dbReference type="ARBA" id="ARBA00008480"/>
    </source>
</evidence>
<feature type="binding site" evidence="14">
    <location>
        <position position="365"/>
    </location>
    <ligand>
        <name>4-CDP-2-C-methyl-D-erythritol 2-phosphate</name>
        <dbReference type="ChEBI" id="CHEBI:57919"/>
    </ligand>
</feature>
<dbReference type="Proteomes" id="UP000028680">
    <property type="component" value="Chromosome"/>
</dbReference>
<evidence type="ECO:0000256" key="1">
    <source>
        <dbReference type="ARBA" id="ARBA00000200"/>
    </source>
</evidence>
<evidence type="ECO:0000256" key="9">
    <source>
        <dbReference type="ARBA" id="ARBA00022695"/>
    </source>
</evidence>
<evidence type="ECO:0000256" key="12">
    <source>
        <dbReference type="ARBA" id="ARBA00023239"/>
    </source>
</evidence>
<evidence type="ECO:0000313" key="17">
    <source>
        <dbReference type="Proteomes" id="UP000028680"/>
    </source>
</evidence>
<dbReference type="PANTHER" id="PTHR43181">
    <property type="entry name" value="2-C-METHYL-D-ERYTHRITOL 2,4-CYCLODIPHOSPHATE SYNTHASE, CHLOROPLASTIC"/>
    <property type="match status" value="1"/>
</dbReference>
<dbReference type="InterPro" id="IPR029044">
    <property type="entry name" value="Nucleotide-diphossugar_trans"/>
</dbReference>
<comment type="function">
    <text evidence="14">Bifunctional enzyme that catalyzes the formation of 4-diphosphocytidyl-2-C-methyl-D-erythritol from CTP and 2-C-methyl-D-erythritol 4-phosphate (MEP) (IspD), and catalyzes the conversion of 4-diphosphocytidyl-2-C-methyl-D-erythritol 2-phosphate (CDP-ME2P) to 2-C-methyl-D-erythritol 2,4-cyclodiphosphate (ME-CPP) with a corresponding release of cytidine 5-monophosphate (CMP) (IspF).</text>
</comment>
<feature type="binding site" evidence="14">
    <location>
        <position position="362"/>
    </location>
    <ligand>
        <name>4-CDP-2-C-methyl-D-erythritol 2-phosphate</name>
        <dbReference type="ChEBI" id="CHEBI:57919"/>
    </ligand>
</feature>
<dbReference type="InterPro" id="IPR018294">
    <property type="entry name" value="ISPD_synthase_CS"/>
</dbReference>
<dbReference type="Gene3D" id="3.30.1330.50">
    <property type="entry name" value="2-C-methyl-D-erythritol 2,4-cyclodiphosphate synthase"/>
    <property type="match status" value="1"/>
</dbReference>
<dbReference type="SUPFAM" id="SSF53448">
    <property type="entry name" value="Nucleotide-diphospho-sugar transferases"/>
    <property type="match status" value="1"/>
</dbReference>
<dbReference type="InterPro" id="IPR034683">
    <property type="entry name" value="IspD/TarI"/>
</dbReference>
<proteinExistence type="inferred from homology"/>
<keyword evidence="8 14" id="KW-0808">Transferase</keyword>
<dbReference type="GO" id="GO:0019288">
    <property type="term" value="P:isopentenyl diphosphate biosynthetic process, methylerythritol 4-phosphate pathway"/>
    <property type="evidence" value="ECO:0007669"/>
    <property type="project" value="UniProtKB-UniRule"/>
</dbReference>
<name>A0AAN0RJ82_9RHOB</name>
<dbReference type="KEGG" id="ptp:RCA23_c15720"/>
<dbReference type="InterPro" id="IPR001228">
    <property type="entry name" value="IspD"/>
</dbReference>
<dbReference type="GO" id="GO:0050518">
    <property type="term" value="F:2-C-methyl-D-erythritol 4-phosphate cytidylyltransferase activity"/>
    <property type="evidence" value="ECO:0007669"/>
    <property type="project" value="UniProtKB-UniRule"/>
</dbReference>
<dbReference type="Pfam" id="PF01128">
    <property type="entry name" value="IspD"/>
    <property type="match status" value="1"/>
</dbReference>
<keyword evidence="11 14" id="KW-0414">Isoprene biosynthesis</keyword>
<keyword evidence="10 14" id="KW-0479">Metal-binding</keyword>
<dbReference type="PROSITE" id="PS01350">
    <property type="entry name" value="ISPF"/>
    <property type="match status" value="1"/>
</dbReference>
<comment type="pathway">
    <text evidence="4 14">Isoprenoid biosynthesis; isopentenyl diphosphate biosynthesis via DXP pathway; isopentenyl diphosphate from 1-deoxy-D-xylulose 5-phosphate: step 4/6.</text>
</comment>
<feature type="site" description="Positions MEP for the nucleophilic attack" evidence="14">
    <location>
        <position position="204"/>
    </location>
</feature>
<keyword evidence="12 14" id="KW-0456">Lyase</keyword>
<comment type="catalytic activity">
    <reaction evidence="2 14">
        <text>2-C-methyl-D-erythritol 4-phosphate + CTP + H(+) = 4-CDP-2-C-methyl-D-erythritol + diphosphate</text>
        <dbReference type="Rhea" id="RHEA:13429"/>
        <dbReference type="ChEBI" id="CHEBI:15378"/>
        <dbReference type="ChEBI" id="CHEBI:33019"/>
        <dbReference type="ChEBI" id="CHEBI:37563"/>
        <dbReference type="ChEBI" id="CHEBI:57823"/>
        <dbReference type="ChEBI" id="CHEBI:58262"/>
        <dbReference type="EC" id="2.7.7.60"/>
    </reaction>
</comment>
<dbReference type="CDD" id="cd02516">
    <property type="entry name" value="CDP-ME_synthetase"/>
    <property type="match status" value="1"/>
</dbReference>
<feature type="binding site" evidence="14">
    <location>
        <position position="233"/>
    </location>
    <ligand>
        <name>a divalent metal cation</name>
        <dbReference type="ChEBI" id="CHEBI:60240"/>
    </ligand>
</feature>
<comment type="similarity">
    <text evidence="14">In the N-terminal section; belongs to the IspD/TarI cytidylyltransferase family. IspD subfamily.</text>
</comment>
<feature type="binding site" evidence="14">
    <location>
        <begin position="279"/>
        <end position="281"/>
    </location>
    <ligand>
        <name>4-CDP-2-C-methyl-D-erythritol 2-phosphate</name>
        <dbReference type="ChEBI" id="CHEBI:57919"/>
    </ligand>
</feature>
<dbReference type="PROSITE" id="PS01295">
    <property type="entry name" value="ISPD"/>
    <property type="match status" value="1"/>
</dbReference>
<dbReference type="NCBIfam" id="TIGR00151">
    <property type="entry name" value="ispF"/>
    <property type="match status" value="1"/>
</dbReference>
<dbReference type="InterPro" id="IPR020555">
    <property type="entry name" value="MECDP_synthase_CS"/>
</dbReference>
<accession>A0AAN0RJ82</accession>
<sequence>MTDAPKTIAIVLAAGRGTRAGGTVPKQWRMLLGRPLIAWSIDAFMSHADIDAVVVVHHPDDQDRIAQLPAAVRALHGGANRDDSVRCALEALKDQAPDYVLIHDAARPCVTHSVISRCVETMRAQGAAAPAVAVQDTLWRGGDTVTAQVDRSDLWRAQTPQCFSYPVIYAAHAAATDPATDDVQVVRAAGHPVAIVPGEADNLKVTVPGDFARAERILRGRMQLRLGNGFDVHKFGPGTEITLCGVTLPHKAGLLGHSDADVGMHAVTDAIYGALARGDIGQHFPPSDPQWKGAPSDIFLKHAVQLAKDLGFHIENVDCTLICEFPKIGPHAQAMQARMAQIMGLECDQVSIKATTSETLGFTGREEGIAAIATAALVSQ</sequence>
<dbReference type="NCBIfam" id="TIGR00453">
    <property type="entry name" value="ispD"/>
    <property type="match status" value="1"/>
</dbReference>
<feature type="region of interest" description="2-C-methyl-D-erythritol 2,4-cyclodiphosphate synthase" evidence="14">
    <location>
        <begin position="225"/>
        <end position="380"/>
    </location>
</feature>
<evidence type="ECO:0000256" key="7">
    <source>
        <dbReference type="ARBA" id="ARBA00009789"/>
    </source>
</evidence>
<evidence type="ECO:0000256" key="14">
    <source>
        <dbReference type="HAMAP-Rule" id="MF_01520"/>
    </source>
</evidence>
<feature type="domain" description="2-C-methyl-D-erythritol 2,4-cyclodiphosphate synthase" evidence="15">
    <location>
        <begin position="225"/>
        <end position="377"/>
    </location>
</feature>
<comment type="similarity">
    <text evidence="7">Belongs to the IspD/TarI cytidylyltransferase family. IspD subfamily.</text>
</comment>
<dbReference type="InterPro" id="IPR026596">
    <property type="entry name" value="IspD/F"/>
</dbReference>
<evidence type="ECO:0000256" key="3">
    <source>
        <dbReference type="ARBA" id="ARBA00001968"/>
    </source>
</evidence>
<evidence type="ECO:0000256" key="8">
    <source>
        <dbReference type="ARBA" id="ARBA00022679"/>
    </source>
</evidence>
<evidence type="ECO:0000259" key="15">
    <source>
        <dbReference type="Pfam" id="PF02542"/>
    </source>
</evidence>
<evidence type="ECO:0000256" key="2">
    <source>
        <dbReference type="ARBA" id="ARBA00001282"/>
    </source>
</evidence>
<organism evidence="16 17">
    <name type="scientific">Planktomarina temperata RCA23</name>
    <dbReference type="NCBI Taxonomy" id="666509"/>
    <lineage>
        <taxon>Bacteria</taxon>
        <taxon>Pseudomonadati</taxon>
        <taxon>Pseudomonadota</taxon>
        <taxon>Alphaproteobacteria</taxon>
        <taxon>Rhodobacterales</taxon>
        <taxon>Paracoccaceae</taxon>
        <taxon>Planktomarina</taxon>
    </lineage>
</organism>
<reference evidence="16 17" key="1">
    <citation type="journal article" date="2014" name="ISME J.">
        <title>Adaptation of an abundant Roseobacter RCA organism to pelagic systems revealed by genomic and transcriptomic analyses.</title>
        <authorList>
            <person name="Voget S."/>
            <person name="Wemheuer B."/>
            <person name="Brinkhoff T."/>
            <person name="Vollmers J."/>
            <person name="Dietrich S."/>
            <person name="Giebel H.A."/>
            <person name="Beardsley C."/>
            <person name="Sardemann C."/>
            <person name="Bakenhus I."/>
            <person name="Billerbeck S."/>
            <person name="Daniel R."/>
            <person name="Simon M."/>
        </authorList>
    </citation>
    <scope>NUCLEOTIDE SEQUENCE [LARGE SCALE GENOMIC DNA]</scope>
    <source>
        <strain evidence="16 17">RCA23</strain>
    </source>
</reference>
<dbReference type="EC" id="2.7.7.60" evidence="14"/>
<evidence type="ECO:0000256" key="11">
    <source>
        <dbReference type="ARBA" id="ARBA00023229"/>
    </source>
</evidence>
<feature type="binding site" evidence="14">
    <location>
        <position position="231"/>
    </location>
    <ligand>
        <name>a divalent metal cation</name>
        <dbReference type="ChEBI" id="CHEBI:60240"/>
    </ligand>
</feature>
<dbReference type="Pfam" id="PF02542">
    <property type="entry name" value="YgbB"/>
    <property type="match status" value="1"/>
</dbReference>
<feature type="binding site" evidence="14">
    <location>
        <begin position="257"/>
        <end position="258"/>
    </location>
    <ligand>
        <name>4-CDP-2-C-methyl-D-erythritol 2-phosphate</name>
        <dbReference type="ChEBI" id="CHEBI:57919"/>
    </ligand>
</feature>
<keyword evidence="13 14" id="KW-0511">Multifunctional enzyme</keyword>
<dbReference type="InterPro" id="IPR003526">
    <property type="entry name" value="MECDP_synthase"/>
</dbReference>
<dbReference type="InterPro" id="IPR036571">
    <property type="entry name" value="MECDP_synthase_sf"/>
</dbReference>
<dbReference type="HAMAP" id="MF_00108">
    <property type="entry name" value="IspD"/>
    <property type="match status" value="1"/>
</dbReference>